<evidence type="ECO:0000256" key="14">
    <source>
        <dbReference type="RuleBase" id="RU000542"/>
    </source>
</evidence>
<dbReference type="FunFam" id="3.30.300.10:FF:000003">
    <property type="entry name" value="S-adenosylmethionine synthase"/>
    <property type="match status" value="1"/>
</dbReference>
<comment type="pathway">
    <text evidence="3">Amino-acid biosynthesis; S-adenosyl-L-methionine biosynthesis; S-adenosyl-L-methionine from L-methionine: step 1/1.</text>
</comment>
<dbReference type="InterPro" id="IPR022629">
    <property type="entry name" value="S-AdoMet_synt_central"/>
</dbReference>
<dbReference type="GO" id="GO:0005524">
    <property type="term" value="F:ATP binding"/>
    <property type="evidence" value="ECO:0007669"/>
    <property type="project" value="UniProtKB-KW"/>
</dbReference>
<comment type="subunit">
    <text evidence="14">Homotetramer.</text>
</comment>
<dbReference type="InterPro" id="IPR002133">
    <property type="entry name" value="S-AdoMet_synthetase"/>
</dbReference>
<dbReference type="EMBL" id="VULO01000009">
    <property type="protein sequence ID" value="MSS84790.1"/>
    <property type="molecule type" value="Genomic_DNA"/>
</dbReference>
<comment type="similarity">
    <text evidence="4 15">Belongs to the AdoMet synthase family.</text>
</comment>
<evidence type="ECO:0000256" key="3">
    <source>
        <dbReference type="ARBA" id="ARBA00005224"/>
    </source>
</evidence>
<evidence type="ECO:0000259" key="17">
    <source>
        <dbReference type="Pfam" id="PF02772"/>
    </source>
</evidence>
<gene>
    <name evidence="19" type="ORF">FYJ24_08440</name>
</gene>
<evidence type="ECO:0000256" key="13">
    <source>
        <dbReference type="NCBIfam" id="TIGR01034"/>
    </source>
</evidence>
<dbReference type="Proteomes" id="UP000470875">
    <property type="component" value="Unassembled WGS sequence"/>
</dbReference>
<keyword evidence="6" id="KW-0554">One-carbon metabolism</keyword>
<dbReference type="GO" id="GO:0046872">
    <property type="term" value="F:metal ion binding"/>
    <property type="evidence" value="ECO:0007669"/>
    <property type="project" value="UniProtKB-KW"/>
</dbReference>
<dbReference type="SUPFAM" id="SSF55973">
    <property type="entry name" value="S-adenosylmethionine synthetase"/>
    <property type="match status" value="3"/>
</dbReference>
<comment type="cofactor">
    <cofactor evidence="1">
        <name>Mg(2+)</name>
        <dbReference type="ChEBI" id="CHEBI:18420"/>
    </cofactor>
</comment>
<evidence type="ECO:0000259" key="18">
    <source>
        <dbReference type="Pfam" id="PF02773"/>
    </source>
</evidence>
<evidence type="ECO:0000256" key="2">
    <source>
        <dbReference type="ARBA" id="ARBA00001958"/>
    </source>
</evidence>
<dbReference type="InterPro" id="IPR022628">
    <property type="entry name" value="S-AdoMet_synt_N"/>
</dbReference>
<comment type="subcellular location">
    <subcellularLocation>
        <location evidence="14">Cytoplasm</location>
    </subcellularLocation>
</comment>
<dbReference type="PROSITE" id="PS00376">
    <property type="entry name" value="ADOMET_SYNTHASE_1"/>
    <property type="match status" value="1"/>
</dbReference>
<dbReference type="GO" id="GO:0005737">
    <property type="term" value="C:cytoplasm"/>
    <property type="evidence" value="ECO:0007669"/>
    <property type="project" value="UniProtKB-SubCell"/>
</dbReference>
<comment type="caution">
    <text evidence="19">The sequence shown here is derived from an EMBL/GenBank/DDBJ whole genome shotgun (WGS) entry which is preliminary data.</text>
</comment>
<evidence type="ECO:0000256" key="10">
    <source>
        <dbReference type="ARBA" id="ARBA00022840"/>
    </source>
</evidence>
<dbReference type="EC" id="2.5.1.6" evidence="5 13"/>
<dbReference type="PROSITE" id="PS00377">
    <property type="entry name" value="ADOMET_SYNTHASE_2"/>
    <property type="match status" value="1"/>
</dbReference>
<dbReference type="GO" id="GO:0004478">
    <property type="term" value="F:methionine adenosyltransferase activity"/>
    <property type="evidence" value="ECO:0007669"/>
    <property type="project" value="UniProtKB-UniRule"/>
</dbReference>
<comment type="cofactor">
    <cofactor evidence="2">
        <name>K(+)</name>
        <dbReference type="ChEBI" id="CHEBI:29103"/>
    </cofactor>
</comment>
<protein>
    <recommendedName>
        <fullName evidence="5 13">Methionine adenosyltransferase</fullName>
        <ecNumber evidence="5 13">2.5.1.6</ecNumber>
    </recommendedName>
</protein>
<dbReference type="Gene3D" id="3.30.300.10">
    <property type="match status" value="3"/>
</dbReference>
<feature type="domain" description="S-adenosylmethionine synthetase central" evidence="17">
    <location>
        <begin position="116"/>
        <end position="234"/>
    </location>
</feature>
<organism evidence="19 20">
    <name type="scientific">Scrofimicrobium canadense</name>
    <dbReference type="NCBI Taxonomy" id="2652290"/>
    <lineage>
        <taxon>Bacteria</taxon>
        <taxon>Bacillati</taxon>
        <taxon>Actinomycetota</taxon>
        <taxon>Actinomycetes</taxon>
        <taxon>Actinomycetales</taxon>
        <taxon>Actinomycetaceae</taxon>
        <taxon>Scrofimicrobium</taxon>
    </lineage>
</organism>
<evidence type="ECO:0000313" key="19">
    <source>
        <dbReference type="EMBL" id="MSS84790.1"/>
    </source>
</evidence>
<dbReference type="CDD" id="cd18079">
    <property type="entry name" value="S-AdoMet_synt"/>
    <property type="match status" value="1"/>
</dbReference>
<keyword evidence="7 19" id="KW-0808">Transferase</keyword>
<evidence type="ECO:0000256" key="4">
    <source>
        <dbReference type="ARBA" id="ARBA00009685"/>
    </source>
</evidence>
<keyword evidence="8 14" id="KW-0479">Metal-binding</keyword>
<dbReference type="InterPro" id="IPR022630">
    <property type="entry name" value="S-AdoMet_synt_C"/>
</dbReference>
<dbReference type="InterPro" id="IPR022636">
    <property type="entry name" value="S-AdoMet_synthetase_sfam"/>
</dbReference>
<evidence type="ECO:0000256" key="9">
    <source>
        <dbReference type="ARBA" id="ARBA00022741"/>
    </source>
</evidence>
<reference evidence="19 20" key="1">
    <citation type="submission" date="2019-08" db="EMBL/GenBank/DDBJ databases">
        <title>In-depth cultivation of the pig gut microbiome towards novel bacterial diversity and tailored functional studies.</title>
        <authorList>
            <person name="Wylensek D."/>
            <person name="Hitch T.C.A."/>
            <person name="Clavel T."/>
        </authorList>
    </citation>
    <scope>NUCLEOTIDE SEQUENCE [LARGE SCALE GENOMIC DNA]</scope>
    <source>
        <strain evidence="19 20">WB03_NA08</strain>
    </source>
</reference>
<accession>A0A6N7VUY0</accession>
<dbReference type="GO" id="GO:0006730">
    <property type="term" value="P:one-carbon metabolic process"/>
    <property type="evidence" value="ECO:0007669"/>
    <property type="project" value="UniProtKB-KW"/>
</dbReference>
<dbReference type="InterPro" id="IPR022631">
    <property type="entry name" value="ADOMET_SYNTHASE_CS"/>
</dbReference>
<dbReference type="PIRSF" id="PIRSF000497">
    <property type="entry name" value="MAT"/>
    <property type="match status" value="1"/>
</dbReference>
<evidence type="ECO:0000256" key="7">
    <source>
        <dbReference type="ARBA" id="ARBA00022679"/>
    </source>
</evidence>
<feature type="domain" description="S-adenosylmethionine synthetase C-terminal" evidence="18">
    <location>
        <begin position="237"/>
        <end position="373"/>
    </location>
</feature>
<evidence type="ECO:0000259" key="16">
    <source>
        <dbReference type="Pfam" id="PF00438"/>
    </source>
</evidence>
<evidence type="ECO:0000256" key="11">
    <source>
        <dbReference type="ARBA" id="ARBA00022842"/>
    </source>
</evidence>
<dbReference type="UniPathway" id="UPA00315">
    <property type="reaction ID" value="UER00080"/>
</dbReference>
<keyword evidence="9" id="KW-0547">Nucleotide-binding</keyword>
<feature type="domain" description="S-adenosylmethionine synthetase N-terminal" evidence="16">
    <location>
        <begin position="4"/>
        <end position="78"/>
    </location>
</feature>
<proteinExistence type="inferred from homology"/>
<evidence type="ECO:0000256" key="5">
    <source>
        <dbReference type="ARBA" id="ARBA00012828"/>
    </source>
</evidence>
<keyword evidence="10" id="KW-0067">ATP-binding</keyword>
<dbReference type="AlphaFoldDB" id="A0A6N7VUY0"/>
<evidence type="ECO:0000256" key="12">
    <source>
        <dbReference type="ARBA" id="ARBA00022958"/>
    </source>
</evidence>
<dbReference type="Pfam" id="PF00438">
    <property type="entry name" value="S-AdoMet_synt_N"/>
    <property type="match status" value="1"/>
</dbReference>
<dbReference type="PANTHER" id="PTHR11964">
    <property type="entry name" value="S-ADENOSYLMETHIONINE SYNTHETASE"/>
    <property type="match status" value="1"/>
</dbReference>
<dbReference type="RefSeq" id="WP_154545441.1">
    <property type="nucleotide sequence ID" value="NZ_VULO01000009.1"/>
</dbReference>
<keyword evidence="11 14" id="KW-0460">Magnesium</keyword>
<sequence length="396" mass="42620">MSTVRTAESVCAGHPDKLCDQIADQILDDILWEDKAARVAVEVMAAGRRIIVTGEITTDHRPRIRESVRTGLAKAGYSPLGFLIYVWTRRQSGDINAGVSTSLEARAGDSSAFALQGAGDQGTVYGYATVETPERLPLPLVLAHHICKRLDTARTDGTITGIKPDGKAQVSVRYDDTGTPVAIATVIVSVQHEAGKDLEALTREVESLIVAPACQRYLPVDGDTEVFVNPSGRFVEGGPRADIGLTGRKLMVDTYGGLAPHGGGAFSGKDPSKVDRSAAYMARLIARTIVDAGLAAECQVAISYAIGKADPVAFSVDTLGTGEYADHILTAAARDVFPLRPAGIIDALALCTPRYRDLAVYGHMGRDWTRWEQTWRYERELGKAVETHAHRTATHR</sequence>
<dbReference type="NCBIfam" id="TIGR01034">
    <property type="entry name" value="metK"/>
    <property type="match status" value="1"/>
</dbReference>
<evidence type="ECO:0000256" key="1">
    <source>
        <dbReference type="ARBA" id="ARBA00001946"/>
    </source>
</evidence>
<keyword evidence="20" id="KW-1185">Reference proteome</keyword>
<evidence type="ECO:0000313" key="20">
    <source>
        <dbReference type="Proteomes" id="UP000470875"/>
    </source>
</evidence>
<dbReference type="Pfam" id="PF02773">
    <property type="entry name" value="S-AdoMet_synt_C"/>
    <property type="match status" value="1"/>
</dbReference>
<evidence type="ECO:0000256" key="15">
    <source>
        <dbReference type="RuleBase" id="RU004462"/>
    </source>
</evidence>
<name>A0A6N7VUY0_9ACTO</name>
<keyword evidence="12 14" id="KW-0630">Potassium</keyword>
<dbReference type="Pfam" id="PF02772">
    <property type="entry name" value="S-AdoMet_synt_M"/>
    <property type="match status" value="1"/>
</dbReference>
<evidence type="ECO:0000256" key="8">
    <source>
        <dbReference type="ARBA" id="ARBA00022723"/>
    </source>
</evidence>
<dbReference type="GO" id="GO:0006556">
    <property type="term" value="P:S-adenosylmethionine biosynthetic process"/>
    <property type="evidence" value="ECO:0007669"/>
    <property type="project" value="UniProtKB-UniRule"/>
</dbReference>
<evidence type="ECO:0000256" key="6">
    <source>
        <dbReference type="ARBA" id="ARBA00022563"/>
    </source>
</evidence>